<dbReference type="SUPFAM" id="SSF53092">
    <property type="entry name" value="Creatinase/prolidase N-terminal domain"/>
    <property type="match status" value="1"/>
</dbReference>
<dbReference type="InterPro" id="IPR029149">
    <property type="entry name" value="Creatin/AminoP/Spt16_N"/>
</dbReference>
<dbReference type="PANTHER" id="PTHR46112">
    <property type="entry name" value="AMINOPEPTIDASE"/>
    <property type="match status" value="1"/>
</dbReference>
<name>A0A4R1QYX2_9FIRM</name>
<comment type="caution">
    <text evidence="4">The sequence shown here is derived from an EMBL/GenBank/DDBJ whole genome shotgun (WGS) entry which is preliminary data.</text>
</comment>
<dbReference type="STRING" id="1650663.GCA_001486665_01498"/>
<protein>
    <submittedName>
        <fullName evidence="4">Xaa-Pro dipeptidase</fullName>
    </submittedName>
</protein>
<dbReference type="InterPro" id="IPR036005">
    <property type="entry name" value="Creatinase/aminopeptidase-like"/>
</dbReference>
<dbReference type="SUPFAM" id="SSF55920">
    <property type="entry name" value="Creatinase/aminopeptidase"/>
    <property type="match status" value="1"/>
</dbReference>
<proteinExistence type="predicted"/>
<evidence type="ECO:0000313" key="5">
    <source>
        <dbReference type="Proteomes" id="UP000295184"/>
    </source>
</evidence>
<feature type="domain" description="Peptidase M24" evidence="2">
    <location>
        <begin position="139"/>
        <end position="342"/>
    </location>
</feature>
<dbReference type="PANTHER" id="PTHR46112:SF3">
    <property type="entry name" value="AMINOPEPTIDASE YPDF"/>
    <property type="match status" value="1"/>
</dbReference>
<accession>A0A4R1QYX2</accession>
<evidence type="ECO:0000259" key="2">
    <source>
        <dbReference type="Pfam" id="PF00557"/>
    </source>
</evidence>
<dbReference type="CDD" id="cd01092">
    <property type="entry name" value="APP-like"/>
    <property type="match status" value="1"/>
</dbReference>
<dbReference type="GeneID" id="97382704"/>
<organism evidence="4 5">
    <name type="scientific">Allofournierella massiliensis</name>
    <dbReference type="NCBI Taxonomy" id="1650663"/>
    <lineage>
        <taxon>Bacteria</taxon>
        <taxon>Bacillati</taxon>
        <taxon>Bacillota</taxon>
        <taxon>Clostridia</taxon>
        <taxon>Eubacteriales</taxon>
        <taxon>Oscillospiraceae</taxon>
        <taxon>Allofournierella</taxon>
    </lineage>
</organism>
<dbReference type="RefSeq" id="WP_058964232.1">
    <property type="nucleotide sequence ID" value="NZ_CABKVM010000016.1"/>
</dbReference>
<evidence type="ECO:0000259" key="3">
    <source>
        <dbReference type="Pfam" id="PF01321"/>
    </source>
</evidence>
<dbReference type="AlphaFoldDB" id="A0A4R1QYX2"/>
<dbReference type="Gene3D" id="3.40.350.10">
    <property type="entry name" value="Creatinase/prolidase N-terminal domain"/>
    <property type="match status" value="1"/>
</dbReference>
<dbReference type="Pfam" id="PF01321">
    <property type="entry name" value="Creatinase_N"/>
    <property type="match status" value="1"/>
</dbReference>
<gene>
    <name evidence="4" type="ORF">EDD77_10836</name>
</gene>
<dbReference type="EMBL" id="SLUM01000008">
    <property type="protein sequence ID" value="TCL58169.1"/>
    <property type="molecule type" value="Genomic_DNA"/>
</dbReference>
<keyword evidence="1" id="KW-0175">Coiled coil</keyword>
<dbReference type="InterPro" id="IPR000587">
    <property type="entry name" value="Creatinase_N"/>
</dbReference>
<dbReference type="InterPro" id="IPR000994">
    <property type="entry name" value="Pept_M24"/>
</dbReference>
<dbReference type="InterPro" id="IPR050659">
    <property type="entry name" value="Peptidase_M24B"/>
</dbReference>
<feature type="domain" description="Creatinase N-terminal" evidence="3">
    <location>
        <begin position="8"/>
        <end position="131"/>
    </location>
</feature>
<dbReference type="Proteomes" id="UP000295184">
    <property type="component" value="Unassembled WGS sequence"/>
</dbReference>
<dbReference type="Gene3D" id="3.90.230.10">
    <property type="entry name" value="Creatinase/methionine aminopeptidase superfamily"/>
    <property type="match status" value="1"/>
</dbReference>
<feature type="coiled-coil region" evidence="1">
    <location>
        <begin position="119"/>
        <end position="153"/>
    </location>
</feature>
<reference evidence="4 5" key="1">
    <citation type="submission" date="2019-03" db="EMBL/GenBank/DDBJ databases">
        <title>Genomic Encyclopedia of Type Strains, Phase IV (KMG-IV): sequencing the most valuable type-strain genomes for metagenomic binning, comparative biology and taxonomic classification.</title>
        <authorList>
            <person name="Goeker M."/>
        </authorList>
    </citation>
    <scope>NUCLEOTIDE SEQUENCE [LARGE SCALE GENOMIC DNA]</scope>
    <source>
        <strain evidence="4 5">DSM 100451</strain>
    </source>
</reference>
<dbReference type="Pfam" id="PF00557">
    <property type="entry name" value="Peptidase_M24"/>
    <property type="match status" value="1"/>
</dbReference>
<evidence type="ECO:0000313" key="4">
    <source>
        <dbReference type="EMBL" id="TCL58169.1"/>
    </source>
</evidence>
<dbReference type="OrthoDB" id="9806388at2"/>
<sequence>MEEVWKARRERVLGAMEAQGLEQMIVSDPKSVWYLTGVDVEPFERLFALYLRKEGSVLFLNRLFHVPNPPCEAVWMTDTDDGVGMIAARVDKTKPLGIDKEWPARFLLPLMAACPGMECRLASDCVDDARARKDEAERELMRMNSRLNDEVMRRTVAFLKEGMTEKEGEAFVLAQYKELGCEDVSFAPIVSFGANAADPHHMPDDTRLKAGDCIVIDIGGRKQRYCSDMTRTYFCKQADPKYAAIHDLVRRANEAAEALVKPGVKLSELDAAARNLIAAEGYGEYFTHRLGHFIGQTDHEQGDVSSASPLVAEEGMIFSIEPGVYLPGEFGVRVEDLVLVTADGCEVLNQVDKHWSLIG</sequence>
<evidence type="ECO:0000256" key="1">
    <source>
        <dbReference type="SAM" id="Coils"/>
    </source>
</evidence>